<comment type="caution">
    <text evidence="2">The sequence shown here is derived from an EMBL/GenBank/DDBJ whole genome shotgun (WGS) entry which is preliminary data.</text>
</comment>
<dbReference type="CDD" id="cd00371">
    <property type="entry name" value="HMA"/>
    <property type="match status" value="1"/>
</dbReference>
<sequence length="77" mass="7865">MFGSRTLTVSMTGLTCGHCVQHVSDALSRLPGVKKVSVDLVKDGVSTAKVSARGAVDDAAITAAVTEAGYAVTSIER</sequence>
<accession>A0A8I0KRP8</accession>
<dbReference type="Pfam" id="PF00403">
    <property type="entry name" value="HMA"/>
    <property type="match status" value="1"/>
</dbReference>
<reference evidence="2 3" key="1">
    <citation type="submission" date="2020-08" db="EMBL/GenBank/DDBJ databases">
        <title>Winkia gen. nov., sp. nov., isolated from faeces of the Anser albifrons in China.</title>
        <authorList>
            <person name="Liu Q."/>
        </authorList>
    </citation>
    <scope>NUCLEOTIDE SEQUENCE [LARGE SCALE GENOMIC DNA]</scope>
    <source>
        <strain evidence="2 3">C62</strain>
    </source>
</reference>
<name>A0A8I0KRP8_9ACTO</name>
<dbReference type="AlphaFoldDB" id="A0A8I0KRP8"/>
<dbReference type="InterPro" id="IPR006121">
    <property type="entry name" value="HMA_dom"/>
</dbReference>
<protein>
    <submittedName>
        <fullName evidence="2">Cation transporter</fullName>
    </submittedName>
</protein>
<dbReference type="RefSeq" id="WP_191071651.1">
    <property type="nucleotide sequence ID" value="NZ_CP060506.1"/>
</dbReference>
<feature type="domain" description="HMA" evidence="1">
    <location>
        <begin position="5"/>
        <end position="73"/>
    </location>
</feature>
<dbReference type="InterPro" id="IPR036163">
    <property type="entry name" value="HMA_dom_sf"/>
</dbReference>
<evidence type="ECO:0000313" key="3">
    <source>
        <dbReference type="Proteomes" id="UP000627538"/>
    </source>
</evidence>
<gene>
    <name evidence="2" type="ORF">H8R10_05175</name>
</gene>
<dbReference type="GO" id="GO:0046872">
    <property type="term" value="F:metal ion binding"/>
    <property type="evidence" value="ECO:0007669"/>
    <property type="project" value="InterPro"/>
</dbReference>
<proteinExistence type="predicted"/>
<dbReference type="EMBL" id="JACRUO010000001">
    <property type="protein sequence ID" value="MBD3689617.1"/>
    <property type="molecule type" value="Genomic_DNA"/>
</dbReference>
<dbReference type="PROSITE" id="PS50846">
    <property type="entry name" value="HMA_2"/>
    <property type="match status" value="1"/>
</dbReference>
<evidence type="ECO:0000259" key="1">
    <source>
        <dbReference type="PROSITE" id="PS50846"/>
    </source>
</evidence>
<evidence type="ECO:0000313" key="2">
    <source>
        <dbReference type="EMBL" id="MBD3689617.1"/>
    </source>
</evidence>
<dbReference type="SUPFAM" id="SSF55008">
    <property type="entry name" value="HMA, heavy metal-associated domain"/>
    <property type="match status" value="1"/>
</dbReference>
<dbReference type="Gene3D" id="3.30.70.100">
    <property type="match status" value="1"/>
</dbReference>
<keyword evidence="3" id="KW-1185">Reference proteome</keyword>
<organism evidence="2 3">
    <name type="scientific">Nanchangia anserum</name>
    <dbReference type="NCBI Taxonomy" id="2692125"/>
    <lineage>
        <taxon>Bacteria</taxon>
        <taxon>Bacillati</taxon>
        <taxon>Actinomycetota</taxon>
        <taxon>Actinomycetes</taxon>
        <taxon>Actinomycetales</taxon>
        <taxon>Actinomycetaceae</taxon>
        <taxon>Nanchangia</taxon>
    </lineage>
</organism>
<dbReference type="Proteomes" id="UP000627538">
    <property type="component" value="Unassembled WGS sequence"/>
</dbReference>